<dbReference type="Proteomes" id="UP001560685">
    <property type="component" value="Unassembled WGS sequence"/>
</dbReference>
<dbReference type="PROSITE" id="PS51257">
    <property type="entry name" value="PROKAR_LIPOPROTEIN"/>
    <property type="match status" value="1"/>
</dbReference>
<dbReference type="Gene3D" id="3.30.60.30">
    <property type="match status" value="1"/>
</dbReference>
<gene>
    <name evidence="3" type="ORF">ABFZ84_06620</name>
</gene>
<dbReference type="CDD" id="cd00104">
    <property type="entry name" value="KAZAL_FS"/>
    <property type="match status" value="1"/>
</dbReference>
<dbReference type="InterPro" id="IPR036058">
    <property type="entry name" value="Kazal_dom_sf"/>
</dbReference>
<reference evidence="3 4" key="1">
    <citation type="submission" date="2024-05" db="EMBL/GenBank/DDBJ databases">
        <title>Three bacterial strains, DH-69, EH-24, and ECK-19 isolated from coastal sediments.</title>
        <authorList>
            <person name="Ye Y.-Q."/>
            <person name="Du Z.-J."/>
        </authorList>
    </citation>
    <scope>NUCLEOTIDE SEQUENCE [LARGE SCALE GENOMIC DNA]</scope>
    <source>
        <strain evidence="3 4">ECK-19</strain>
    </source>
</reference>
<sequence>MIWLKSFGVVVVAMFAASCMAVPNDEGPTFGETGGMCGGFAGTACQADDDYCRFQAGTCHQIADVAGKCTNKPQICTMEYRPVCGCDGNTYPSACSAASKGVSVASEGVCKE</sequence>
<evidence type="ECO:0000259" key="2">
    <source>
        <dbReference type="PROSITE" id="PS51465"/>
    </source>
</evidence>
<protein>
    <submittedName>
        <fullName evidence="3">Kazal-type serine protease inhibitor family protein</fullName>
    </submittedName>
</protein>
<dbReference type="SUPFAM" id="SSF100895">
    <property type="entry name" value="Kazal-type serine protease inhibitors"/>
    <property type="match status" value="1"/>
</dbReference>
<dbReference type="Pfam" id="PF00050">
    <property type="entry name" value="Kazal_1"/>
    <property type="match status" value="1"/>
</dbReference>
<name>A0ABV3Z4T4_9PROT</name>
<accession>A0ABV3Z4T4</accession>
<dbReference type="GO" id="GO:0004867">
    <property type="term" value="F:serine-type endopeptidase inhibitor activity"/>
    <property type="evidence" value="ECO:0007669"/>
    <property type="project" value="UniProtKB-KW"/>
</dbReference>
<feature type="signal peptide" evidence="1">
    <location>
        <begin position="1"/>
        <end position="21"/>
    </location>
</feature>
<dbReference type="RefSeq" id="WP_369313174.1">
    <property type="nucleotide sequence ID" value="NZ_JBEHZE010000001.1"/>
</dbReference>
<dbReference type="PROSITE" id="PS51465">
    <property type="entry name" value="KAZAL_2"/>
    <property type="match status" value="1"/>
</dbReference>
<dbReference type="InterPro" id="IPR002350">
    <property type="entry name" value="Kazal_dom"/>
</dbReference>
<dbReference type="SMART" id="SM00280">
    <property type="entry name" value="KAZAL"/>
    <property type="match status" value="1"/>
</dbReference>
<keyword evidence="1" id="KW-0732">Signal</keyword>
<keyword evidence="3" id="KW-0646">Protease inhibitor</keyword>
<proteinExistence type="predicted"/>
<keyword evidence="4" id="KW-1185">Reference proteome</keyword>
<keyword evidence="3" id="KW-0722">Serine protease inhibitor</keyword>
<comment type="caution">
    <text evidence="3">The sequence shown here is derived from an EMBL/GenBank/DDBJ whole genome shotgun (WGS) entry which is preliminary data.</text>
</comment>
<evidence type="ECO:0000256" key="1">
    <source>
        <dbReference type="SAM" id="SignalP"/>
    </source>
</evidence>
<feature type="chain" id="PRO_5047262326" evidence="1">
    <location>
        <begin position="22"/>
        <end position="112"/>
    </location>
</feature>
<evidence type="ECO:0000313" key="4">
    <source>
        <dbReference type="Proteomes" id="UP001560685"/>
    </source>
</evidence>
<evidence type="ECO:0000313" key="3">
    <source>
        <dbReference type="EMBL" id="MEX6633222.1"/>
    </source>
</evidence>
<organism evidence="3 4">
    <name type="scientific">Hyphococcus lacteus</name>
    <dbReference type="NCBI Taxonomy" id="3143536"/>
    <lineage>
        <taxon>Bacteria</taxon>
        <taxon>Pseudomonadati</taxon>
        <taxon>Pseudomonadota</taxon>
        <taxon>Alphaproteobacteria</taxon>
        <taxon>Parvularculales</taxon>
        <taxon>Parvularculaceae</taxon>
        <taxon>Hyphococcus</taxon>
    </lineage>
</organism>
<dbReference type="EMBL" id="JBEHZE010000001">
    <property type="protein sequence ID" value="MEX6633222.1"/>
    <property type="molecule type" value="Genomic_DNA"/>
</dbReference>
<feature type="domain" description="Kazal-like" evidence="2">
    <location>
        <begin position="63"/>
        <end position="112"/>
    </location>
</feature>